<keyword evidence="2" id="KW-1185">Reference proteome</keyword>
<organism evidence="1 2">
    <name type="scientific">Anas platyrhynchos</name>
    <name type="common">Mallard</name>
    <name type="synonym">Anas boschas</name>
    <dbReference type="NCBI Taxonomy" id="8839"/>
    <lineage>
        <taxon>Eukaryota</taxon>
        <taxon>Metazoa</taxon>
        <taxon>Chordata</taxon>
        <taxon>Craniata</taxon>
        <taxon>Vertebrata</taxon>
        <taxon>Euteleostomi</taxon>
        <taxon>Archelosauria</taxon>
        <taxon>Archosauria</taxon>
        <taxon>Dinosauria</taxon>
        <taxon>Saurischia</taxon>
        <taxon>Theropoda</taxon>
        <taxon>Coelurosauria</taxon>
        <taxon>Aves</taxon>
        <taxon>Neognathae</taxon>
        <taxon>Galloanserae</taxon>
        <taxon>Anseriformes</taxon>
        <taxon>Anatidae</taxon>
        <taxon>Anatinae</taxon>
        <taxon>Anas</taxon>
    </lineage>
</organism>
<name>R0LR35_ANAPL</name>
<dbReference type="AlphaFoldDB" id="R0LR35"/>
<dbReference type="EMBL" id="KB742924">
    <property type="protein sequence ID" value="EOB02853.1"/>
    <property type="molecule type" value="Genomic_DNA"/>
</dbReference>
<evidence type="ECO:0000313" key="1">
    <source>
        <dbReference type="EMBL" id="EOB02853.1"/>
    </source>
</evidence>
<evidence type="ECO:0000313" key="2">
    <source>
        <dbReference type="Proteomes" id="UP000296049"/>
    </source>
</evidence>
<protein>
    <submittedName>
        <fullName evidence="1">Uncharacterized protein</fullName>
    </submittedName>
</protein>
<proteinExistence type="predicted"/>
<gene>
    <name evidence="1" type="ORF">Anapl_10132</name>
</gene>
<sequence length="55" mass="5966">MYDSHHGPGGREPLTLTAEVRHGGSGKDRWDVTTGSGTFLEIQFSDAEALYFGPN</sequence>
<reference evidence="2" key="1">
    <citation type="journal article" date="2013" name="Nat. Genet.">
        <title>The duck genome and transcriptome provide insight into an avian influenza virus reservoir species.</title>
        <authorList>
            <person name="Huang Y."/>
            <person name="Li Y."/>
            <person name="Burt D.W."/>
            <person name="Chen H."/>
            <person name="Zhang Y."/>
            <person name="Qian W."/>
            <person name="Kim H."/>
            <person name="Gan S."/>
            <person name="Zhao Y."/>
            <person name="Li J."/>
            <person name="Yi K."/>
            <person name="Feng H."/>
            <person name="Zhu P."/>
            <person name="Li B."/>
            <person name="Liu Q."/>
            <person name="Fairley S."/>
            <person name="Magor K.E."/>
            <person name="Du Z."/>
            <person name="Hu X."/>
            <person name="Goodman L."/>
            <person name="Tafer H."/>
            <person name="Vignal A."/>
            <person name="Lee T."/>
            <person name="Kim K.W."/>
            <person name="Sheng Z."/>
            <person name="An Y."/>
            <person name="Searle S."/>
            <person name="Herrero J."/>
            <person name="Groenen M.A."/>
            <person name="Crooijmans R.P."/>
            <person name="Faraut T."/>
            <person name="Cai Q."/>
            <person name="Webster R.G."/>
            <person name="Aldridge J.R."/>
            <person name="Warren W.C."/>
            <person name="Bartschat S."/>
            <person name="Kehr S."/>
            <person name="Marz M."/>
            <person name="Stadler P.F."/>
            <person name="Smith J."/>
            <person name="Kraus R.H."/>
            <person name="Zhao Y."/>
            <person name="Ren L."/>
            <person name="Fei J."/>
            <person name="Morisson M."/>
            <person name="Kaiser P."/>
            <person name="Griffin D.K."/>
            <person name="Rao M."/>
            <person name="Pitel F."/>
            <person name="Wang J."/>
            <person name="Li N."/>
        </authorList>
    </citation>
    <scope>NUCLEOTIDE SEQUENCE [LARGE SCALE GENOMIC DNA]</scope>
</reference>
<accession>R0LR35</accession>
<dbReference type="Proteomes" id="UP000296049">
    <property type="component" value="Unassembled WGS sequence"/>
</dbReference>